<keyword evidence="2" id="KW-1185">Reference proteome</keyword>
<gene>
    <name evidence="1" type="ORF">CA85_17680</name>
</gene>
<dbReference type="EMBL" id="SJPK01000003">
    <property type="protein sequence ID" value="TWT73300.1"/>
    <property type="molecule type" value="Genomic_DNA"/>
</dbReference>
<comment type="caution">
    <text evidence="1">The sequence shown here is derived from an EMBL/GenBank/DDBJ whole genome shotgun (WGS) entry which is preliminary data.</text>
</comment>
<accession>A0A5C5YD53</accession>
<protein>
    <submittedName>
        <fullName evidence="1">Uncharacterized protein</fullName>
    </submittedName>
</protein>
<organism evidence="1 2">
    <name type="scientific">Allorhodopirellula solitaria</name>
    <dbReference type="NCBI Taxonomy" id="2527987"/>
    <lineage>
        <taxon>Bacteria</taxon>
        <taxon>Pseudomonadati</taxon>
        <taxon>Planctomycetota</taxon>
        <taxon>Planctomycetia</taxon>
        <taxon>Pirellulales</taxon>
        <taxon>Pirellulaceae</taxon>
        <taxon>Allorhodopirellula</taxon>
    </lineage>
</organism>
<evidence type="ECO:0000313" key="1">
    <source>
        <dbReference type="EMBL" id="TWT73300.1"/>
    </source>
</evidence>
<sequence length="118" mass="13718">MSLKSLLPIREQRPELREAADQLDHWLGSQRRQDIFTSRRVVRDLSDVLSHQEIFDTLQALRELGLVRVYYRVIDQQGGLVGKCYGTPDEIPHEASDAYGDVFEVDRTRIAQVFEFIK</sequence>
<proteinExistence type="predicted"/>
<dbReference type="AlphaFoldDB" id="A0A5C5YD53"/>
<dbReference type="RefSeq" id="WP_146390836.1">
    <property type="nucleotide sequence ID" value="NZ_SJPK01000003.1"/>
</dbReference>
<evidence type="ECO:0000313" key="2">
    <source>
        <dbReference type="Proteomes" id="UP000318053"/>
    </source>
</evidence>
<reference evidence="1 2" key="1">
    <citation type="submission" date="2019-02" db="EMBL/GenBank/DDBJ databases">
        <title>Deep-cultivation of Planctomycetes and their phenomic and genomic characterization uncovers novel biology.</title>
        <authorList>
            <person name="Wiegand S."/>
            <person name="Jogler M."/>
            <person name="Boedeker C."/>
            <person name="Pinto D."/>
            <person name="Vollmers J."/>
            <person name="Rivas-Marin E."/>
            <person name="Kohn T."/>
            <person name="Peeters S.H."/>
            <person name="Heuer A."/>
            <person name="Rast P."/>
            <person name="Oberbeckmann S."/>
            <person name="Bunk B."/>
            <person name="Jeske O."/>
            <person name="Meyerdierks A."/>
            <person name="Storesund J.E."/>
            <person name="Kallscheuer N."/>
            <person name="Luecker S."/>
            <person name="Lage O.M."/>
            <person name="Pohl T."/>
            <person name="Merkel B.J."/>
            <person name="Hornburger P."/>
            <person name="Mueller R.-W."/>
            <person name="Bruemmer F."/>
            <person name="Labrenz M."/>
            <person name="Spormann A.M."/>
            <person name="Op Den Camp H."/>
            <person name="Overmann J."/>
            <person name="Amann R."/>
            <person name="Jetten M.S.M."/>
            <person name="Mascher T."/>
            <person name="Medema M.H."/>
            <person name="Devos D.P."/>
            <person name="Kaster A.-K."/>
            <person name="Ovreas L."/>
            <person name="Rohde M."/>
            <person name="Galperin M.Y."/>
            <person name="Jogler C."/>
        </authorList>
    </citation>
    <scope>NUCLEOTIDE SEQUENCE [LARGE SCALE GENOMIC DNA]</scope>
    <source>
        <strain evidence="1 2">CA85</strain>
    </source>
</reference>
<dbReference type="Proteomes" id="UP000318053">
    <property type="component" value="Unassembled WGS sequence"/>
</dbReference>
<name>A0A5C5YD53_9BACT</name>